<dbReference type="AlphaFoldDB" id="A0A1Y2CN97"/>
<keyword evidence="4" id="KW-1185">Reference proteome</keyword>
<dbReference type="EMBL" id="MCGO01000011">
    <property type="protein sequence ID" value="ORY48437.1"/>
    <property type="molecule type" value="Genomic_DNA"/>
</dbReference>
<feature type="region of interest" description="Disordered" evidence="2">
    <location>
        <begin position="113"/>
        <end position="132"/>
    </location>
</feature>
<feature type="compositionally biased region" description="Basic and acidic residues" evidence="2">
    <location>
        <begin position="113"/>
        <end position="127"/>
    </location>
</feature>
<dbReference type="Proteomes" id="UP000193642">
    <property type="component" value="Unassembled WGS sequence"/>
</dbReference>
<comment type="caution">
    <text evidence="3">The sequence shown here is derived from an EMBL/GenBank/DDBJ whole genome shotgun (WGS) entry which is preliminary data.</text>
</comment>
<accession>A0A1Y2CN97</accession>
<evidence type="ECO:0000256" key="2">
    <source>
        <dbReference type="SAM" id="MobiDB-lite"/>
    </source>
</evidence>
<organism evidence="3 4">
    <name type="scientific">Rhizoclosmatium globosum</name>
    <dbReference type="NCBI Taxonomy" id="329046"/>
    <lineage>
        <taxon>Eukaryota</taxon>
        <taxon>Fungi</taxon>
        <taxon>Fungi incertae sedis</taxon>
        <taxon>Chytridiomycota</taxon>
        <taxon>Chytridiomycota incertae sedis</taxon>
        <taxon>Chytridiomycetes</taxon>
        <taxon>Chytridiales</taxon>
        <taxon>Chytriomycetaceae</taxon>
        <taxon>Rhizoclosmatium</taxon>
    </lineage>
</organism>
<gene>
    <name evidence="3" type="ORF">BCR33DRAFT_35339</name>
</gene>
<reference evidence="3 4" key="1">
    <citation type="submission" date="2016-07" db="EMBL/GenBank/DDBJ databases">
        <title>Pervasive Adenine N6-methylation of Active Genes in Fungi.</title>
        <authorList>
            <consortium name="DOE Joint Genome Institute"/>
            <person name="Mondo S.J."/>
            <person name="Dannebaum R.O."/>
            <person name="Kuo R.C."/>
            <person name="Labutti K."/>
            <person name="Haridas S."/>
            <person name="Kuo A."/>
            <person name="Salamov A."/>
            <person name="Ahrendt S.R."/>
            <person name="Lipzen A."/>
            <person name="Sullivan W."/>
            <person name="Andreopoulos W.B."/>
            <person name="Clum A."/>
            <person name="Lindquist E."/>
            <person name="Daum C."/>
            <person name="Ramamoorthy G.K."/>
            <person name="Gryganskyi A."/>
            <person name="Culley D."/>
            <person name="Magnuson J.K."/>
            <person name="James T.Y."/>
            <person name="O'Malley M.A."/>
            <person name="Stajich J.E."/>
            <person name="Spatafora J.W."/>
            <person name="Visel A."/>
            <person name="Grigoriev I.V."/>
        </authorList>
    </citation>
    <scope>NUCLEOTIDE SEQUENCE [LARGE SCALE GENOMIC DNA]</scope>
    <source>
        <strain evidence="3 4">JEL800</strain>
    </source>
</reference>
<keyword evidence="1" id="KW-0175">Coiled coil</keyword>
<name>A0A1Y2CN97_9FUNG</name>
<protein>
    <submittedName>
        <fullName evidence="3">Uncharacterized protein</fullName>
    </submittedName>
</protein>
<evidence type="ECO:0000256" key="1">
    <source>
        <dbReference type="SAM" id="Coils"/>
    </source>
</evidence>
<proteinExistence type="predicted"/>
<evidence type="ECO:0000313" key="4">
    <source>
        <dbReference type="Proteomes" id="UP000193642"/>
    </source>
</evidence>
<evidence type="ECO:0000313" key="3">
    <source>
        <dbReference type="EMBL" id="ORY48437.1"/>
    </source>
</evidence>
<dbReference type="OrthoDB" id="10515255at2759"/>
<sequence length="700" mass="77816">MGPVSLRLGYLKTLCNLNTAYVDLKRIPGEGEVFKLGAVHFVPADPALYSPFYQHPAELNNAFDLIAQKFKEFEARHRRRSSVLNTVISERMSSQASVQDLKEALMKAQHEFVDSVEEPPARPEIPKGEAPAPMMTSLTSRLSMLPKNLGALLGTAGGPPASMEQIQREMEAARVKANEEARRLELEEEQLMLAQQREREARALREEYERNAKEKIARMVKGEREPVPVPAAAISQEEYVDEVDDVYENAEVEQEQIIEMEDLDQDVYEAAESNVQYADNSVVEAAEPVIERPFSFNESVAEKPTYSSYAEREIDLGDDAVVAAEETYVQSVVVNAVSVADVYDAPVESDVNILKDAEEAREDEDDTPYIESVVSNAVSYENTYVAPVDDELFGSEEIEQTAGVASEEMEETAVVVAEETEQTTILDEPADEFAEVQTREILQETTYTEDVDAEQATSTEVPAYMADEQVLDDVDEPESHEETNEVAVQDVIYAEELSAESVEEPVHIDEAADVEVADVEAAHVEVVDEAIADDEPVADAADDIADDEPVADAADDIADDEPVADAADEELANYDELVVERAESSEEVIEQAYQSVEETVSAEFEEPLQEREVLTVVPTGEFAAAIEAEFENNEVDEPVYDIDEGVVESNFAEVVEGETMEPVYEKQLILPTNHWKSLMLTYLKPMTRWTQLLSLLMYSS</sequence>
<feature type="coiled-coil region" evidence="1">
    <location>
        <begin position="163"/>
        <end position="225"/>
    </location>
</feature>